<reference evidence="21" key="2">
    <citation type="submission" date="2025-08" db="UniProtKB">
        <authorList>
            <consortium name="Ensembl"/>
        </authorList>
    </citation>
    <scope>IDENTIFICATION</scope>
</reference>
<keyword evidence="6" id="KW-0677">Repeat</keyword>
<keyword evidence="10" id="KW-0223">Dioxygenase</keyword>
<dbReference type="Gene3D" id="2.60.120.650">
    <property type="entry name" value="Cupin"/>
    <property type="match status" value="1"/>
</dbReference>
<organism evidence="21 22">
    <name type="scientific">Podarcis muralis</name>
    <name type="common">Wall lizard</name>
    <name type="synonym">Lacerta muralis</name>
    <dbReference type="NCBI Taxonomy" id="64176"/>
    <lineage>
        <taxon>Eukaryota</taxon>
        <taxon>Metazoa</taxon>
        <taxon>Chordata</taxon>
        <taxon>Craniata</taxon>
        <taxon>Vertebrata</taxon>
        <taxon>Euteleostomi</taxon>
        <taxon>Lepidosauria</taxon>
        <taxon>Squamata</taxon>
        <taxon>Bifurcata</taxon>
        <taxon>Unidentata</taxon>
        <taxon>Episquamata</taxon>
        <taxon>Laterata</taxon>
        <taxon>Lacertibaenia</taxon>
        <taxon>Lacertidae</taxon>
        <taxon>Podarcis</taxon>
    </lineage>
</organism>
<proteinExistence type="inferred from homology"/>
<dbReference type="InterPro" id="IPR011011">
    <property type="entry name" value="Znf_FYVE_PHD"/>
</dbReference>
<evidence type="ECO:0000256" key="2">
    <source>
        <dbReference type="ARBA" id="ARBA00004123"/>
    </source>
</evidence>
<evidence type="ECO:0000256" key="15">
    <source>
        <dbReference type="PROSITE-ProRule" id="PRU00146"/>
    </source>
</evidence>
<dbReference type="PROSITE" id="PS01359">
    <property type="entry name" value="ZF_PHD_1"/>
    <property type="match status" value="2"/>
</dbReference>
<dbReference type="InterPro" id="IPR036431">
    <property type="entry name" value="ARID_dom_sf"/>
</dbReference>
<feature type="domain" description="ARID" evidence="18">
    <location>
        <begin position="199"/>
        <end position="289"/>
    </location>
</feature>
<dbReference type="SMART" id="SM01014">
    <property type="entry name" value="ARID"/>
    <property type="match status" value="1"/>
</dbReference>
<keyword evidence="9" id="KW-0156">Chromatin regulator</keyword>
<evidence type="ECO:0000259" key="20">
    <source>
        <dbReference type="PROSITE" id="PS51184"/>
    </source>
</evidence>
<dbReference type="PANTHER" id="PTHR10694">
    <property type="entry name" value="LYSINE-SPECIFIC DEMETHYLASE"/>
    <property type="match status" value="1"/>
</dbReference>
<dbReference type="InterPro" id="IPR003347">
    <property type="entry name" value="JmjC_dom"/>
</dbReference>
<comment type="cofactor">
    <cofactor evidence="1">
        <name>Fe(2+)</name>
        <dbReference type="ChEBI" id="CHEBI:29033"/>
    </cofactor>
</comment>
<dbReference type="PANTHER" id="PTHR10694:SF43">
    <property type="entry name" value="LYSINE-SPECIFIC DEMETHYLASE 5C"/>
    <property type="match status" value="1"/>
</dbReference>
<keyword evidence="5" id="KW-0479">Metal-binding</keyword>
<dbReference type="GO" id="GO:0003677">
    <property type="term" value="F:DNA binding"/>
    <property type="evidence" value="ECO:0007669"/>
    <property type="project" value="InterPro"/>
</dbReference>
<feature type="domain" description="JmjC" evidence="20">
    <location>
        <begin position="604"/>
        <end position="770"/>
    </location>
</feature>
<feature type="region of interest" description="Disordered" evidence="16">
    <location>
        <begin position="1"/>
        <end position="106"/>
    </location>
</feature>
<evidence type="ECO:0000259" key="18">
    <source>
        <dbReference type="PROSITE" id="PS51011"/>
    </source>
</evidence>
<dbReference type="InterPro" id="IPR004198">
    <property type="entry name" value="Znf_C5HC2"/>
</dbReference>
<dbReference type="PROSITE" id="PS51183">
    <property type="entry name" value="JMJN"/>
    <property type="match status" value="1"/>
</dbReference>
<dbReference type="GO" id="GO:0005634">
    <property type="term" value="C:nucleus"/>
    <property type="evidence" value="ECO:0007669"/>
    <property type="project" value="UniProtKB-SubCell"/>
</dbReference>
<dbReference type="SMART" id="SM00249">
    <property type="entry name" value="PHD"/>
    <property type="match status" value="2"/>
</dbReference>
<feature type="domain" description="PHD-type" evidence="17">
    <location>
        <begin position="1291"/>
        <end position="1348"/>
    </location>
</feature>
<dbReference type="InterPro" id="IPR019787">
    <property type="entry name" value="Znf_PHD-finger"/>
</dbReference>
<dbReference type="InterPro" id="IPR019786">
    <property type="entry name" value="Zinc_finger_PHD-type_CS"/>
</dbReference>
<keyword evidence="12" id="KW-0408">Iron</keyword>
<dbReference type="Ensembl" id="ENSPMRT00000039258.1">
    <property type="protein sequence ID" value="ENSPMRP00000037073.1"/>
    <property type="gene ID" value="ENSPMRG00000023792.1"/>
</dbReference>
<evidence type="ECO:0000256" key="3">
    <source>
        <dbReference type="ARBA" id="ARBA00006801"/>
    </source>
</evidence>
<dbReference type="InterPro" id="IPR001965">
    <property type="entry name" value="Znf_PHD"/>
</dbReference>
<dbReference type="InterPro" id="IPR001606">
    <property type="entry name" value="ARID_dom"/>
</dbReference>
<comment type="subcellular location">
    <subcellularLocation>
        <location evidence="2">Nucleus</location>
    </subcellularLocation>
</comment>
<dbReference type="InterPro" id="IPR013637">
    <property type="entry name" value="Lys_sp_deMease-like_dom"/>
</dbReference>
<dbReference type="SMART" id="SM00545">
    <property type="entry name" value="JmjN"/>
    <property type="match status" value="1"/>
</dbReference>
<dbReference type="SMART" id="SM00501">
    <property type="entry name" value="BRIGHT"/>
    <property type="match status" value="1"/>
</dbReference>
<comment type="similarity">
    <text evidence="3">Belongs to the JARID1 histone demethylase family.</text>
</comment>
<dbReference type="Proteomes" id="UP000472272">
    <property type="component" value="Chromosome 17"/>
</dbReference>
<dbReference type="SUPFAM" id="SSF46774">
    <property type="entry name" value="ARID-like"/>
    <property type="match status" value="1"/>
</dbReference>
<evidence type="ECO:0000256" key="5">
    <source>
        <dbReference type="ARBA" id="ARBA00022723"/>
    </source>
</evidence>
<keyword evidence="11" id="KW-0560">Oxidoreductase</keyword>
<dbReference type="Pfam" id="PF01388">
    <property type="entry name" value="ARID"/>
    <property type="match status" value="1"/>
</dbReference>
<keyword evidence="13" id="KW-0539">Nucleus</keyword>
<evidence type="ECO:0000256" key="8">
    <source>
        <dbReference type="ARBA" id="ARBA00022833"/>
    </source>
</evidence>
<keyword evidence="8" id="KW-0862">Zinc</keyword>
<dbReference type="Pfam" id="PF02373">
    <property type="entry name" value="JmjC"/>
    <property type="match status" value="1"/>
</dbReference>
<reference evidence="21 22" key="1">
    <citation type="journal article" date="2019" name="Proc. Natl. Acad. Sci. U.S.A.">
        <title>Regulatory changes in pterin and carotenoid genes underlie balanced color polymorphisms in the wall lizard.</title>
        <authorList>
            <person name="Andrade P."/>
            <person name="Pinho C."/>
            <person name="Perez I de Lanuza G."/>
            <person name="Afonso S."/>
            <person name="Brejcha J."/>
            <person name="Rubin C.J."/>
            <person name="Wallerman O."/>
            <person name="Pereira P."/>
            <person name="Sabatino S.J."/>
            <person name="Bellati A."/>
            <person name="Pellitteri-Rosa D."/>
            <person name="Bosakova Z."/>
            <person name="Bunikis I."/>
            <person name="Carretero M.A."/>
            <person name="Feiner N."/>
            <person name="Marsik P."/>
            <person name="Pauperio F."/>
            <person name="Salvi D."/>
            <person name="Soler L."/>
            <person name="While G.M."/>
            <person name="Uller T."/>
            <person name="Font E."/>
            <person name="Andersson L."/>
            <person name="Carneiro M."/>
        </authorList>
    </citation>
    <scope>NUCLEOTIDE SEQUENCE</scope>
</reference>
<dbReference type="Gene3D" id="1.10.150.60">
    <property type="entry name" value="ARID DNA-binding domain"/>
    <property type="match status" value="1"/>
</dbReference>
<evidence type="ECO:0000256" key="13">
    <source>
        <dbReference type="ARBA" id="ARBA00023242"/>
    </source>
</evidence>
<evidence type="ECO:0000259" key="17">
    <source>
        <dbReference type="PROSITE" id="PS50016"/>
    </source>
</evidence>
<keyword evidence="7 15" id="KW-0863">Zinc-finger</keyword>
<dbReference type="CDD" id="cd15604">
    <property type="entry name" value="PHD1_KDM5C_5D"/>
    <property type="match status" value="1"/>
</dbReference>
<keyword evidence="22" id="KW-1185">Reference proteome</keyword>
<dbReference type="EC" id="1.14.11.67" evidence="4"/>
<evidence type="ECO:0000256" key="4">
    <source>
        <dbReference type="ARBA" id="ARBA00012902"/>
    </source>
</evidence>
<accession>A0A670KIA2</accession>
<evidence type="ECO:0000256" key="7">
    <source>
        <dbReference type="ARBA" id="ARBA00022771"/>
    </source>
</evidence>
<dbReference type="InterPro" id="IPR048615">
    <property type="entry name" value="KDM5_C-hel"/>
</dbReference>
<comment type="catalytic activity">
    <reaction evidence="14">
        <text>N(6),N(6),N(6)-trimethyl-L-lysyl(4)-[histone H3] + 3 2-oxoglutarate + 3 O2 = L-lysyl(4)-[histone H3] + 3 formaldehyde + 3 succinate + 3 CO2</text>
        <dbReference type="Rhea" id="RHEA:60208"/>
        <dbReference type="Rhea" id="RHEA-COMP:15537"/>
        <dbReference type="Rhea" id="RHEA-COMP:15547"/>
        <dbReference type="ChEBI" id="CHEBI:15379"/>
        <dbReference type="ChEBI" id="CHEBI:16526"/>
        <dbReference type="ChEBI" id="CHEBI:16810"/>
        <dbReference type="ChEBI" id="CHEBI:16842"/>
        <dbReference type="ChEBI" id="CHEBI:29969"/>
        <dbReference type="ChEBI" id="CHEBI:30031"/>
        <dbReference type="ChEBI" id="CHEBI:61961"/>
        <dbReference type="EC" id="1.14.11.67"/>
    </reaction>
</comment>
<evidence type="ECO:0000256" key="12">
    <source>
        <dbReference type="ARBA" id="ARBA00023004"/>
    </source>
</evidence>
<dbReference type="Pfam" id="PF02375">
    <property type="entry name" value="JmjN"/>
    <property type="match status" value="1"/>
</dbReference>
<dbReference type="Pfam" id="PF02928">
    <property type="entry name" value="zf-C5HC2"/>
    <property type="match status" value="1"/>
</dbReference>
<dbReference type="FunFam" id="1.10.150.60:FF:000001">
    <property type="entry name" value="Putative lysine-specific demethylase 5b"/>
    <property type="match status" value="1"/>
</dbReference>
<dbReference type="SUPFAM" id="SSF51197">
    <property type="entry name" value="Clavaminate synthase-like"/>
    <property type="match status" value="1"/>
</dbReference>
<feature type="domain" description="PHD-type" evidence="17">
    <location>
        <begin position="460"/>
        <end position="510"/>
    </location>
</feature>
<sequence>MESREEPGEQTEAGDQGQGDWAPREEKGERGVRGSRAERGPSGESWEHGDCGERGPRSEKAERAAKGERGAPRGDKAEQGDGGPRGDRALRAPKEADRGLWGAEQGEWVERGPAWAGEADPPLPPEDFLPPPECPVFEPSWAEFSDPLGYIAKIRPIAEKSGICKIRPPADWQPPFAVEVDNFRFTPRIQRLNELEAQTRVKLNYLDQIAKFWEIQGSALKIPNVERRILDLYSLSKIVMEEGGYEAICKDRRWARVAQRLSYPSGKNIGSLLRSHYERIIYPYEMYQSGANLVQCNTHPFDNEEKDKEYKPHSIPLRQSVQPSKFNSYGRRAKRLQQEVSIRHTFIIPFLITPSLQPEPTEEDIEKNPELKKLQIYGAGPKMLGLGLVAKDKNMRKKDKEMPECPPTVIVKEEAPVPETKLEPTSPRRYANMKEELRHSPEPCTKMTMRLRRNHNTQFSFVCRICARGDEDDKLLLCDGCDDNYHIFCLLPPLPEIPKGVWRCPKCVMAECKRPPEAFGFEQATREYTLQSFGEMADSFKADYFNMPVHMVPTELVEKEFWRLVNSIEEDVTVEYGADIHSKEFGSGFPINDGKRQLSPEEAEYAASGWNLNVMPVLKQSVLCHINADISGMKVPWLYVGMVFSAFCWHIEDHWSYSINYLHWGEPKTWYGVPSFAAEHLEDVMKKLTPELFESQPDLLHQLVTLMNPNTLMAHGVPVVRTNQCAGEFVITFPRAYHSGFNQGYNFAEAVNFCTADWLPAGRQCIEHYRRLRRYCVFSHEELICKMAACPEKLDLNLAAAVHKEMFILVQEERKLRKALLDKGITEAEREAFELLPDDERQCDKCKTTCFLSALACYDCPDCLVCLYHINDLCKCPSSKQYLRYRYTLDELPAMLHKLKVRAECFDMWANKVRIALEVEDGRKRTLEELRALESEARERKFPENELLHRLKSCLSEAEKCVSEALGLISNNEFYIQQYKVWMGVLEKVEAFQAEVQEALQDLPGNSPELHRLLAQGTCLGVEVPEMELLERQVQQAVWLEEVKQTLRSPQDKVTLSVMRALITSGCGVAPSLAVDKAMAELQELLTIAQRWEEKAQMCLEARQKHPPATLEAIIKEAENIPVHLPNILSLKEALSKAQAWIADVEEIQNGDHYPCLDDLEGLVAVGRDLPVRLEELRHLEVQVATAHSWREKASKTFLKKNSCYTLLEVLCPCADADSDSVKRTKWQREKEPGLYKSDTESLGLSAQDLRDPGSILAFKEGEQKEKAGILRLRQSNAQKPVPSTHSPPGGQYCVCSQPPSPAMLQCELCQDWFHTTCVAWPRLGNPRPSPAWWEWEAKFLCPLCQRSRRPRLETILALLVALQKLPVRLPEGEALQCLTERAITWQDRARQLLASSDVAAALERLAGLRQRLVGDSAKEAGALKESSCNEQTKVSEYRGRWVEKNGSCASDLETLCSYLPRLQGPVLEVTDAIRLPLEELLMEGDLLEVTLDESQSIWRLLQAASAPQLDKFHQLLDVSDHASPPPRGVLPWEKNEIKPKLAVKGKGTPDH</sequence>
<evidence type="ECO:0000256" key="1">
    <source>
        <dbReference type="ARBA" id="ARBA00001954"/>
    </source>
</evidence>
<dbReference type="Gene3D" id="3.30.40.10">
    <property type="entry name" value="Zinc/RING finger domain, C3HC4 (zinc finger)"/>
    <property type="match status" value="2"/>
</dbReference>
<feature type="compositionally biased region" description="Basic and acidic residues" evidence="16">
    <location>
        <begin position="22"/>
        <end position="98"/>
    </location>
</feature>
<evidence type="ECO:0000256" key="11">
    <source>
        <dbReference type="ARBA" id="ARBA00023002"/>
    </source>
</evidence>
<evidence type="ECO:0000256" key="6">
    <source>
        <dbReference type="ARBA" id="ARBA00022737"/>
    </source>
</evidence>
<protein>
    <recommendedName>
        <fullName evidence="4">[histone H3]-trimethyl-L-lysine(4) demethylase</fullName>
        <ecNumber evidence="4">1.14.11.67</ecNumber>
    </recommendedName>
</protein>
<dbReference type="FunFam" id="2.60.120.650:FF:000001">
    <property type="entry name" value="Putative lysine-specific demethylase 5b"/>
    <property type="match status" value="1"/>
</dbReference>
<dbReference type="SUPFAM" id="SSF57903">
    <property type="entry name" value="FYVE/PHD zinc finger"/>
    <property type="match status" value="2"/>
</dbReference>
<dbReference type="PROSITE" id="PS50016">
    <property type="entry name" value="ZF_PHD_2"/>
    <property type="match status" value="2"/>
</dbReference>
<dbReference type="SMART" id="SM00558">
    <property type="entry name" value="JmjC"/>
    <property type="match status" value="1"/>
</dbReference>
<dbReference type="GO" id="GO:0000785">
    <property type="term" value="C:chromatin"/>
    <property type="evidence" value="ECO:0007669"/>
    <property type="project" value="TreeGrafter"/>
</dbReference>
<evidence type="ECO:0000313" key="22">
    <source>
        <dbReference type="Proteomes" id="UP000472272"/>
    </source>
</evidence>
<dbReference type="PROSITE" id="PS51011">
    <property type="entry name" value="ARID"/>
    <property type="match status" value="1"/>
</dbReference>
<dbReference type="InterPro" id="IPR003349">
    <property type="entry name" value="JmjN"/>
</dbReference>
<dbReference type="Pfam" id="PF08429">
    <property type="entry name" value="PLU-1"/>
    <property type="match status" value="2"/>
</dbReference>
<reference evidence="21" key="3">
    <citation type="submission" date="2025-09" db="UniProtKB">
        <authorList>
            <consortium name="Ensembl"/>
        </authorList>
    </citation>
    <scope>IDENTIFICATION</scope>
</reference>
<evidence type="ECO:0000256" key="9">
    <source>
        <dbReference type="ARBA" id="ARBA00022853"/>
    </source>
</evidence>
<dbReference type="PROSITE" id="PS51184">
    <property type="entry name" value="JMJC"/>
    <property type="match status" value="1"/>
</dbReference>
<dbReference type="GO" id="GO:0008270">
    <property type="term" value="F:zinc ion binding"/>
    <property type="evidence" value="ECO:0007669"/>
    <property type="project" value="UniProtKB-KW"/>
</dbReference>
<dbReference type="InterPro" id="IPR013083">
    <property type="entry name" value="Znf_RING/FYVE/PHD"/>
</dbReference>
<evidence type="ECO:0000256" key="10">
    <source>
        <dbReference type="ARBA" id="ARBA00022964"/>
    </source>
</evidence>
<dbReference type="GeneTree" id="ENSGT00940000164196"/>
<evidence type="ECO:0000256" key="16">
    <source>
        <dbReference type="SAM" id="MobiDB-lite"/>
    </source>
</evidence>
<evidence type="ECO:0000259" key="19">
    <source>
        <dbReference type="PROSITE" id="PS51183"/>
    </source>
</evidence>
<dbReference type="Pfam" id="PF21323">
    <property type="entry name" value="KDM5_C-hel"/>
    <property type="match status" value="1"/>
</dbReference>
<feature type="domain" description="JmjN" evidence="19">
    <location>
        <begin position="134"/>
        <end position="175"/>
    </location>
</feature>
<dbReference type="CDD" id="cd16875">
    <property type="entry name" value="ARID_KDM5C_5D"/>
    <property type="match status" value="1"/>
</dbReference>
<dbReference type="Pfam" id="PF00628">
    <property type="entry name" value="PHD"/>
    <property type="match status" value="2"/>
</dbReference>
<evidence type="ECO:0000313" key="21">
    <source>
        <dbReference type="Ensembl" id="ENSPMRP00000037073.1"/>
    </source>
</evidence>
<dbReference type="GO" id="GO:0006355">
    <property type="term" value="P:regulation of DNA-templated transcription"/>
    <property type="evidence" value="ECO:0007669"/>
    <property type="project" value="TreeGrafter"/>
</dbReference>
<name>A0A670KIA2_PODMU</name>
<dbReference type="GO" id="GO:0034647">
    <property type="term" value="F:histone H3K4me/H3K4me2/H3K4me3 demethylase activity"/>
    <property type="evidence" value="ECO:0007669"/>
    <property type="project" value="UniProtKB-EC"/>
</dbReference>
<evidence type="ECO:0000256" key="14">
    <source>
        <dbReference type="ARBA" id="ARBA00048734"/>
    </source>
</evidence>